<dbReference type="PANTHER" id="PTHR42705">
    <property type="entry name" value="BIFUNCTIONAL NON-HOMOLOGOUS END JOINING PROTEIN LIGD"/>
    <property type="match status" value="1"/>
</dbReference>
<comment type="caution">
    <text evidence="2">The sequence shown here is derived from an EMBL/GenBank/DDBJ whole genome shotgun (WGS) entry which is preliminary data.</text>
</comment>
<gene>
    <name evidence="2" type="ORF">GTO91_17160</name>
</gene>
<dbReference type="Gene3D" id="3.90.920.10">
    <property type="entry name" value="DNA primase, PRIM domain"/>
    <property type="match status" value="1"/>
</dbReference>
<feature type="domain" description="DNA ligase D polymerase" evidence="1">
    <location>
        <begin position="24"/>
        <end position="277"/>
    </location>
</feature>
<dbReference type="NCBIfam" id="TIGR02778">
    <property type="entry name" value="ligD_pol"/>
    <property type="match status" value="1"/>
</dbReference>
<keyword evidence="3" id="KW-1185">Reference proteome</keyword>
<protein>
    <submittedName>
        <fullName evidence="2">DNA polymerase domain-containing protein</fullName>
    </submittedName>
</protein>
<evidence type="ECO:0000259" key="1">
    <source>
        <dbReference type="Pfam" id="PF21686"/>
    </source>
</evidence>
<organism evidence="2 3">
    <name type="scientific">Heliomicrobium undosum</name>
    <dbReference type="NCBI Taxonomy" id="121734"/>
    <lineage>
        <taxon>Bacteria</taxon>
        <taxon>Bacillati</taxon>
        <taxon>Bacillota</taxon>
        <taxon>Clostridia</taxon>
        <taxon>Eubacteriales</taxon>
        <taxon>Heliobacteriaceae</taxon>
        <taxon>Heliomicrobium</taxon>
    </lineage>
</organism>
<dbReference type="InterPro" id="IPR014145">
    <property type="entry name" value="LigD_pol_dom"/>
</dbReference>
<reference evidence="2 3" key="1">
    <citation type="submission" date="2020-01" db="EMBL/GenBank/DDBJ databases">
        <title>Whole-genome sequence of Heliobacterium undosum DSM 13378.</title>
        <authorList>
            <person name="Kyndt J.A."/>
            <person name="Meyer T.E."/>
        </authorList>
    </citation>
    <scope>NUCLEOTIDE SEQUENCE [LARGE SCALE GENOMIC DNA]</scope>
    <source>
        <strain evidence="2 3">DSM 13378</strain>
    </source>
</reference>
<dbReference type="PANTHER" id="PTHR42705:SF3">
    <property type="entry name" value="ATP-DEPENDENT DNA LIGASE"/>
    <property type="match status" value="1"/>
</dbReference>
<name>A0A845L545_9FIRM</name>
<evidence type="ECO:0000313" key="3">
    <source>
        <dbReference type="Proteomes" id="UP000463470"/>
    </source>
</evidence>
<dbReference type="RefSeq" id="WP_161259938.1">
    <property type="nucleotide sequence ID" value="NZ_WXEY01000040.1"/>
</dbReference>
<dbReference type="OrthoDB" id="9802472at2"/>
<accession>A0A845L545</accession>
<dbReference type="CDD" id="cd04865">
    <property type="entry name" value="LigD_Pol_like_2"/>
    <property type="match status" value="1"/>
</dbReference>
<dbReference type="Proteomes" id="UP000463470">
    <property type="component" value="Unassembled WGS sequence"/>
</dbReference>
<dbReference type="EMBL" id="WXEY01000040">
    <property type="protein sequence ID" value="MZP31423.1"/>
    <property type="molecule type" value="Genomic_DNA"/>
</dbReference>
<proteinExistence type="predicted"/>
<dbReference type="InterPro" id="IPR052171">
    <property type="entry name" value="NHEJ_LigD"/>
</dbReference>
<evidence type="ECO:0000313" key="2">
    <source>
        <dbReference type="EMBL" id="MZP31423.1"/>
    </source>
</evidence>
<dbReference type="Pfam" id="PF21686">
    <property type="entry name" value="LigD_Prim-Pol"/>
    <property type="match status" value="1"/>
</dbReference>
<dbReference type="AlphaFoldDB" id="A0A845L545"/>
<sequence length="296" mass="33417">MTLHGKTLLLSNVGKVFWPHEGYTKGDLIEYYLKIAPYLLPHLKDYPLVLVRYPDGIDGKFFYQKEAPPSRPDWLPTMEVASEGKRKSIRYCLVEDAADLLFLINLGCIEIHPWLSRTDALDHPTCMVFDLDPHESQSFQTVVEVALLLKSALDTFGLTAYPKTSGASGMHIYVPVGHGYDYQTVRECAVAIAKFIEAAEPRVTLARPIRDRGNRLYLDCWQIGRGKTLAGVYSLRPVPGAPVSTPLLWSEVNMALQPKAFTMQTIFERLQRMGDLFRPVLEQKNDLAGILPLIKR</sequence>